<feature type="transmembrane region" description="Helical" evidence="1">
    <location>
        <begin position="175"/>
        <end position="198"/>
    </location>
</feature>
<proteinExistence type="predicted"/>
<organism evidence="2 3">
    <name type="scientific">Candidatus Portnoybacteria bacterium RIFCSPHIGHO2_12_FULL_38_9</name>
    <dbReference type="NCBI Taxonomy" id="1801997"/>
    <lineage>
        <taxon>Bacteria</taxon>
        <taxon>Candidatus Portnoyibacteriota</taxon>
    </lineage>
</organism>
<name>A0A1G2FGH9_9BACT</name>
<accession>A0A1G2FGH9</accession>
<evidence type="ECO:0000313" key="3">
    <source>
        <dbReference type="Proteomes" id="UP000177061"/>
    </source>
</evidence>
<dbReference type="InterPro" id="IPR025101">
    <property type="entry name" value="DUF4012"/>
</dbReference>
<dbReference type="Pfam" id="PF13196">
    <property type="entry name" value="DUF4012"/>
    <property type="match status" value="1"/>
</dbReference>
<keyword evidence="1" id="KW-0812">Transmembrane</keyword>
<gene>
    <name evidence="2" type="ORF">A3J64_03420</name>
</gene>
<comment type="caution">
    <text evidence="2">The sequence shown here is derived from an EMBL/GenBank/DDBJ whole genome shotgun (WGS) entry which is preliminary data.</text>
</comment>
<dbReference type="EMBL" id="MHNB01000022">
    <property type="protein sequence ID" value="OGZ36750.1"/>
    <property type="molecule type" value="Genomic_DNA"/>
</dbReference>
<dbReference type="STRING" id="1801997.A3J64_03420"/>
<dbReference type="AlphaFoldDB" id="A0A1G2FGH9"/>
<keyword evidence="1" id="KW-0472">Membrane</keyword>
<dbReference type="Proteomes" id="UP000177061">
    <property type="component" value="Unassembled WGS sequence"/>
</dbReference>
<evidence type="ECO:0000256" key="1">
    <source>
        <dbReference type="SAM" id="Phobius"/>
    </source>
</evidence>
<protein>
    <recommendedName>
        <fullName evidence="4">DUF4012 domain-containing protein</fullName>
    </recommendedName>
</protein>
<keyword evidence="1" id="KW-1133">Transmembrane helix</keyword>
<evidence type="ECO:0008006" key="4">
    <source>
        <dbReference type="Google" id="ProtNLM"/>
    </source>
</evidence>
<evidence type="ECO:0000313" key="2">
    <source>
        <dbReference type="EMBL" id="OGZ36750.1"/>
    </source>
</evidence>
<reference evidence="2 3" key="1">
    <citation type="journal article" date="2016" name="Nat. Commun.">
        <title>Thousands of microbial genomes shed light on interconnected biogeochemical processes in an aquifer system.</title>
        <authorList>
            <person name="Anantharaman K."/>
            <person name="Brown C.T."/>
            <person name="Hug L.A."/>
            <person name="Sharon I."/>
            <person name="Castelle C.J."/>
            <person name="Probst A.J."/>
            <person name="Thomas B.C."/>
            <person name="Singh A."/>
            <person name="Wilkins M.J."/>
            <person name="Karaoz U."/>
            <person name="Brodie E.L."/>
            <person name="Williams K.H."/>
            <person name="Hubbard S.S."/>
            <person name="Banfield J.F."/>
        </authorList>
    </citation>
    <scope>NUCLEOTIDE SEQUENCE [LARGE SCALE GENOMIC DNA]</scope>
</reference>
<sequence>MKEGNQKNIKRNSRVLSAMFDVRPVNERGELDKEKINQIAAILDLRKLDVKKIEIGIGFGKERPRIEKIPETIEEIFPEEDIESISEPLPTREEILAELILIDEEEENLKLIPDLAESLAEPEFKKEEIAVRPDAADENYFQVSKGNNWSSSNKIGAAPIRARRFFRRKEKRNNIFGLAVFLLAGFLISFSVPVLGWFSSGLEIKEKITASSLDAFKNLLSAQISLKETDFSGAEKNFSLAYRDFLEANSEIRNLGRLTLGILEQLPGGSLVESGVRLVKVGENLALAGENLSAAINSFSYFDFNGFNSGAPLTDSIALSLEKSGQALEAVSSALEELNQVEIRGLPEELQEKTLALKEKLPSLEKILGQSLDYFIALLEILGQDNQRQYLLLFQNNGEMRATGGFIGTYGLLTLDQGQIKKLFIDGIFNPDGQLQEKIIPPRPIQKISTGWSMHDANWFIDFPTSAKKVAWFYEKSGGPTVDGVIAITPTVIERLLELTGPIEMPEYGLALTAENFVELVQNEVESDYDKKLNQPKKILADFAPKFIEKLTQSVLQGEILKAVLAGFKEKHILLYFIDEELEKFAQAQGWAGQILETDKDYLSVVSSNINGYKTDRVVEEDIEHETNIQADGSIIDTVAITREHQGGNLEYDWWNRVNSNYLRVYLPRGSELLDASGQTLETYIPPLDYEKHGFKPDPLVKSIEESMIIDSKTGTQIFEENNRTVFGNWVYVSPGETVKITYQYKLPFKIDLIKSSDSYSLLVQKQAGSPGSQFNHILKFPDSWQKIWQYPENGEGESDLKIDRFFGAMFEF</sequence>